<protein>
    <submittedName>
        <fullName evidence="2">Uncharacterized protein</fullName>
    </submittedName>
</protein>
<evidence type="ECO:0000256" key="1">
    <source>
        <dbReference type="SAM" id="Phobius"/>
    </source>
</evidence>
<feature type="transmembrane region" description="Helical" evidence="1">
    <location>
        <begin position="38"/>
        <end position="59"/>
    </location>
</feature>
<evidence type="ECO:0000313" key="3">
    <source>
        <dbReference type="Proteomes" id="UP000231259"/>
    </source>
</evidence>
<sequence>MCAGAATSLSKLQKMVHSQPCAGLVVGQNLWRYSPISVLRLCLATYVLLGLLVGFAVVLQRKGAKGH</sequence>
<dbReference type="EMBL" id="AWWI01000042">
    <property type="protein sequence ID" value="PIL21374.1"/>
    <property type="molecule type" value="Genomic_DNA"/>
</dbReference>
<comment type="caution">
    <text evidence="2">The sequence shown here is derived from an EMBL/GenBank/DDBJ whole genome shotgun (WGS) entry which is preliminary data.</text>
</comment>
<dbReference type="AlphaFoldDB" id="A0A2G8RIG3"/>
<name>A0A2G8RIG3_9RHOB</name>
<keyword evidence="1" id="KW-1133">Transmembrane helix</keyword>
<keyword evidence="1" id="KW-0472">Membrane</keyword>
<accession>A0A2G8RIG3</accession>
<keyword evidence="1" id="KW-0812">Transmembrane</keyword>
<reference evidence="2 3" key="1">
    <citation type="submission" date="2013-09" db="EMBL/GenBank/DDBJ databases">
        <title>Genome sequencing of Phaeobacter antarcticus sp. nov. SM1211.</title>
        <authorList>
            <person name="Zhang X.-Y."/>
            <person name="Liu C."/>
            <person name="Chen X.-L."/>
            <person name="Xie B.-B."/>
            <person name="Qin Q.-L."/>
            <person name="Rong J.-C."/>
            <person name="Zhang Y.-Z."/>
        </authorList>
    </citation>
    <scope>NUCLEOTIDE SEQUENCE [LARGE SCALE GENOMIC DNA]</scope>
    <source>
        <strain evidence="2 3">SM1211</strain>
    </source>
</reference>
<evidence type="ECO:0000313" key="2">
    <source>
        <dbReference type="EMBL" id="PIL21374.1"/>
    </source>
</evidence>
<gene>
    <name evidence="2" type="ORF">P775_05125</name>
</gene>
<proteinExistence type="predicted"/>
<keyword evidence="3" id="KW-1185">Reference proteome</keyword>
<organism evidence="2 3">
    <name type="scientific">Puniceibacterium antarcticum</name>
    <dbReference type="NCBI Taxonomy" id="1206336"/>
    <lineage>
        <taxon>Bacteria</taxon>
        <taxon>Pseudomonadati</taxon>
        <taxon>Pseudomonadota</taxon>
        <taxon>Alphaproteobacteria</taxon>
        <taxon>Rhodobacterales</taxon>
        <taxon>Paracoccaceae</taxon>
        <taxon>Puniceibacterium</taxon>
    </lineage>
</organism>
<dbReference type="Proteomes" id="UP000231259">
    <property type="component" value="Unassembled WGS sequence"/>
</dbReference>